<sequence length="258" mass="29222">HHVEHYRDSDPLVVKSLLESIYVDDIIGGADTEEGYIASESVIDTECSTELKMEVEEDAIVFDIREVGELANVTGPTKRNVVQAVGRIYDPLGILTPISIHLKIFLQVLHKLRIGCILMSSKIRVALTSQQTILRLELLSELLLTRLMASISKNLKKTLEKPICYMDSKVALYWILGPNKDWRPFVQHREIMLIPATSCRHCPGKANPADLPTRGLKPDELEKNKDWFKGPDWLTTDLNDEKASFEDMPSECIQELRA</sequence>
<dbReference type="PANTHER" id="PTHR22955:SF77">
    <property type="entry name" value="ASPARTIC PUTATIVE DOMAIN-CONTAINING PROTEIN-RELATED"/>
    <property type="match status" value="1"/>
</dbReference>
<evidence type="ECO:0000313" key="1">
    <source>
        <dbReference type="EnsemblMetazoa" id="Aqu2.1.02697_001"/>
    </source>
</evidence>
<dbReference type="InParanoid" id="A0A1X7SKX6"/>
<organism evidence="1">
    <name type="scientific">Amphimedon queenslandica</name>
    <name type="common">Sponge</name>
    <dbReference type="NCBI Taxonomy" id="400682"/>
    <lineage>
        <taxon>Eukaryota</taxon>
        <taxon>Metazoa</taxon>
        <taxon>Porifera</taxon>
        <taxon>Demospongiae</taxon>
        <taxon>Heteroscleromorpha</taxon>
        <taxon>Haplosclerida</taxon>
        <taxon>Niphatidae</taxon>
        <taxon>Amphimedon</taxon>
    </lineage>
</organism>
<dbReference type="PANTHER" id="PTHR22955">
    <property type="entry name" value="RETROTRANSPOSON"/>
    <property type="match status" value="1"/>
</dbReference>
<proteinExistence type="predicted"/>
<dbReference type="InterPro" id="IPR008042">
    <property type="entry name" value="Retrotrans_Pao"/>
</dbReference>
<dbReference type="AlphaFoldDB" id="A0A1X7SKX6"/>
<reference evidence="1" key="1">
    <citation type="submission" date="2017-05" db="UniProtKB">
        <authorList>
            <consortium name="EnsemblMetazoa"/>
        </authorList>
    </citation>
    <scope>IDENTIFICATION</scope>
</reference>
<dbReference type="EnsemblMetazoa" id="Aqu2.1.02697_001">
    <property type="protein sequence ID" value="Aqu2.1.02697_001"/>
    <property type="gene ID" value="Aqu2.1.02697"/>
</dbReference>
<accession>A0A1X7SKX6</accession>
<protein>
    <submittedName>
        <fullName evidence="1">Uncharacterized protein</fullName>
    </submittedName>
</protein>
<name>A0A1X7SKX6_AMPQE</name>
<dbReference type="Pfam" id="PF05380">
    <property type="entry name" value="Peptidase_A17"/>
    <property type="match status" value="2"/>
</dbReference>
<dbReference type="OrthoDB" id="8019190at2759"/>